<dbReference type="AlphaFoldDB" id="A0A6G5A4C8"/>
<dbReference type="Gene3D" id="3.15.10.50">
    <property type="match status" value="1"/>
</dbReference>
<organism evidence="3">
    <name type="scientific">Rhipicephalus microplus</name>
    <name type="common">Cattle tick</name>
    <name type="synonym">Boophilus microplus</name>
    <dbReference type="NCBI Taxonomy" id="6941"/>
    <lineage>
        <taxon>Eukaryota</taxon>
        <taxon>Metazoa</taxon>
        <taxon>Ecdysozoa</taxon>
        <taxon>Arthropoda</taxon>
        <taxon>Chelicerata</taxon>
        <taxon>Arachnida</taxon>
        <taxon>Acari</taxon>
        <taxon>Parasitiformes</taxon>
        <taxon>Ixodida</taxon>
        <taxon>Ixodoidea</taxon>
        <taxon>Ixodidae</taxon>
        <taxon>Rhipicephalinae</taxon>
        <taxon>Rhipicephalus</taxon>
        <taxon>Boophilus</taxon>
    </lineage>
</organism>
<reference evidence="3" key="1">
    <citation type="submission" date="2020-03" db="EMBL/GenBank/DDBJ databases">
        <title>A transcriptome and proteome of the tick Rhipicephalus microplus shaped by the genetic composition of its hosts and developmental stage.</title>
        <authorList>
            <person name="Garcia G.R."/>
            <person name="Ribeiro J.M.C."/>
            <person name="Maruyama S.R."/>
            <person name="Gardinasse L.G."/>
            <person name="Nelson K."/>
            <person name="Ferreira B.R."/>
            <person name="Andrade T.G."/>
            <person name="Santos I.K.F.M."/>
        </authorList>
    </citation>
    <scope>NUCLEOTIDE SEQUENCE</scope>
    <source>
        <strain evidence="3">NSGR</strain>
        <tissue evidence="3">Salivary glands</tissue>
    </source>
</reference>
<protein>
    <submittedName>
        <fullName evidence="3">Putative conserved secreted protein</fullName>
    </submittedName>
</protein>
<feature type="region of interest" description="Disordered" evidence="1">
    <location>
        <begin position="36"/>
        <end position="115"/>
    </location>
</feature>
<keyword evidence="2" id="KW-0732">Signal</keyword>
<dbReference type="OrthoDB" id="6513303at2759"/>
<feature type="chain" id="PRO_5026347269" evidence="2">
    <location>
        <begin position="17"/>
        <end position="427"/>
    </location>
</feature>
<evidence type="ECO:0000313" key="3">
    <source>
        <dbReference type="EMBL" id="NIE44887.1"/>
    </source>
</evidence>
<dbReference type="VEuPathDB" id="VectorBase:LOC119178089"/>
<feature type="compositionally biased region" description="Gly residues" evidence="1">
    <location>
        <begin position="36"/>
        <end position="96"/>
    </location>
</feature>
<dbReference type="Pfam" id="PF16984">
    <property type="entry name" value="Grp7_allergen"/>
    <property type="match status" value="1"/>
</dbReference>
<evidence type="ECO:0000256" key="1">
    <source>
        <dbReference type="SAM" id="MobiDB-lite"/>
    </source>
</evidence>
<proteinExistence type="predicted"/>
<feature type="signal peptide" evidence="2">
    <location>
        <begin position="1"/>
        <end position="16"/>
    </location>
</feature>
<accession>A0A6G5A4C8</accession>
<feature type="compositionally biased region" description="Gly residues" evidence="1">
    <location>
        <begin position="349"/>
        <end position="370"/>
    </location>
</feature>
<dbReference type="InterPro" id="IPR020234">
    <property type="entry name" value="Mite_allergen_group-7"/>
</dbReference>
<dbReference type="InterPro" id="IPR038602">
    <property type="entry name" value="Mite_allergen_7_sf"/>
</dbReference>
<name>A0A6G5A4C8_RHIMP</name>
<sequence>MRRAIFLLVCVASAYGQQKGAAGGVVVGGGPEGGSLSGISGPGNGPSGMPGGPGGRMGGGGAEPGIGGTVPSGTSGGPGGIGIGPGGPGGPGGDGSPGIMFGEPDEQGEQEGGGDLIGFGPEHGQLDLFTLLVRQIFLAYGADPLTLPETTMPFNSILRMSGTVHTYNSRVFGLSHVRRTGPCFVTADQSGMRLGLDLGIKDVYANSSATVQMANKNIRKQRVHFTVIVRKARAILEIAQTGAQEIHVTNFKILFLQGFKLFLRPDQPSRRPLFHAFLRAAQVFLERSVKRRLEPLVRKAIDTQIKTVLAYLNRQAELRPKPRLPPELFAGVAEGIFIGGPTRPSGMPSGPGAGPGGPGGVGPGGPGGPGATILQGGPSNGGVGTGGSLSGLSSGGPTGPGFGGPGSTGLSGTISGGSGIGQQKVKG</sequence>
<dbReference type="EMBL" id="GIKN01002614">
    <property type="protein sequence ID" value="NIE44887.1"/>
    <property type="molecule type" value="Transcribed_RNA"/>
</dbReference>
<feature type="region of interest" description="Disordered" evidence="1">
    <location>
        <begin position="340"/>
        <end position="427"/>
    </location>
</feature>
<evidence type="ECO:0000256" key="2">
    <source>
        <dbReference type="SAM" id="SignalP"/>
    </source>
</evidence>
<feature type="compositionally biased region" description="Gly residues" evidence="1">
    <location>
        <begin position="378"/>
        <end position="420"/>
    </location>
</feature>